<feature type="transmembrane region" description="Helical" evidence="7">
    <location>
        <begin position="564"/>
        <end position="583"/>
    </location>
</feature>
<sequence>MSLAVGLAACGVSSVFFGSMFVPIRKFDAADGIFAQWVMATAILLIGFVVFCILGFPGFYPLAMLGGMSWTIGNATAIPIISRLGMALGMLIWNTTNCLTGWAGGRFGLFGMKAHPPASSILNYGGLVCVIIGGILFSRIRSESAPEKEKDPKIRMASVESKANGTVEKSLLSSEEGSTEPDEDSVSDRDRAVKKAGVQRILLVYLCGFVAALIAGVFYGMTFVPVIYMMDNPDLFVGYPDDGLAYVFSHFFGIFLTATVIFIGYAAVKRNRPIVPSFIFLPSLASGMLWGIAQSSFFIANQHLSQAVTFPIISMLPGCVASAWSIFYFHEIRGKRNFTILAVAMAVTITGAIMVGLSKSVKLNRISINARLIAEFHVEMTFYSGIIPCIAASVLFGSIFVPIRMYDIMDGMFAQFMFAVAAQFIGFAVFVFRDFPGFYPLAMLGGVSWAIVVYMVDNPEKYPEHPAFCMDYFFSLCFGKFLAATTIFMAYSIAKNNKPILPQNIALPSFTSGLIWSIGQAFFFIANEELSPAVTFPIVSMLPNCVVSAWSVLYFHEIGGRRNFIYLAVAMAVSITGTLFVALSKSVTSPK</sequence>
<evidence type="ECO:0000256" key="1">
    <source>
        <dbReference type="ARBA" id="ARBA00004141"/>
    </source>
</evidence>
<dbReference type="AlphaFoldDB" id="A0A0N4YCY3"/>
<evidence type="ECO:0000256" key="3">
    <source>
        <dbReference type="ARBA" id="ARBA00022692"/>
    </source>
</evidence>
<feature type="transmembrane region" description="Helical" evidence="7">
    <location>
        <begin position="72"/>
        <end position="93"/>
    </location>
</feature>
<name>A0A0N4YCY3_NIPBR</name>
<protein>
    <submittedName>
        <fullName evidence="10">Transmembrane protein 144 (inferred by orthology to a human protein)</fullName>
    </submittedName>
</protein>
<proteinExistence type="inferred from homology"/>
<feature type="transmembrane region" description="Helical" evidence="7">
    <location>
        <begin position="438"/>
        <end position="456"/>
    </location>
</feature>
<keyword evidence="3 7" id="KW-0812">Transmembrane</keyword>
<organism evidence="10">
    <name type="scientific">Nippostrongylus brasiliensis</name>
    <name type="common">Rat hookworm</name>
    <dbReference type="NCBI Taxonomy" id="27835"/>
    <lineage>
        <taxon>Eukaryota</taxon>
        <taxon>Metazoa</taxon>
        <taxon>Ecdysozoa</taxon>
        <taxon>Nematoda</taxon>
        <taxon>Chromadorea</taxon>
        <taxon>Rhabditida</taxon>
        <taxon>Rhabditina</taxon>
        <taxon>Rhabditomorpha</taxon>
        <taxon>Strongyloidea</taxon>
        <taxon>Heligmosomidae</taxon>
        <taxon>Nippostrongylus</taxon>
    </lineage>
</organism>
<evidence type="ECO:0000256" key="6">
    <source>
        <dbReference type="SAM" id="MobiDB-lite"/>
    </source>
</evidence>
<feature type="transmembrane region" description="Helical" evidence="7">
    <location>
        <begin position="533"/>
        <end position="552"/>
    </location>
</feature>
<dbReference type="WBParaSite" id="NBR_0001444301-mRNA-1">
    <property type="protein sequence ID" value="NBR_0001444301-mRNA-1"/>
    <property type="gene ID" value="NBR_0001444301"/>
</dbReference>
<feature type="transmembrane region" description="Helical" evidence="7">
    <location>
        <begin position="201"/>
        <end position="224"/>
    </location>
</feature>
<dbReference type="PANTHER" id="PTHR16119">
    <property type="entry name" value="TRANSMEMBRANE PROTEIN 144"/>
    <property type="match status" value="1"/>
</dbReference>
<feature type="transmembrane region" description="Helical" evidence="7">
    <location>
        <begin position="413"/>
        <end position="432"/>
    </location>
</feature>
<dbReference type="InterPro" id="IPR012435">
    <property type="entry name" value="TMEM144"/>
</dbReference>
<feature type="transmembrane region" description="Helical" evidence="7">
    <location>
        <begin position="306"/>
        <end position="329"/>
    </location>
</feature>
<evidence type="ECO:0000313" key="10">
    <source>
        <dbReference type="WBParaSite" id="NBR_0001444301-mRNA-1"/>
    </source>
</evidence>
<dbReference type="Proteomes" id="UP000271162">
    <property type="component" value="Unassembled WGS sequence"/>
</dbReference>
<dbReference type="GO" id="GO:0015144">
    <property type="term" value="F:carbohydrate transmembrane transporter activity"/>
    <property type="evidence" value="ECO:0007669"/>
    <property type="project" value="InterPro"/>
</dbReference>
<feature type="transmembrane region" description="Helical" evidence="7">
    <location>
        <begin position="244"/>
        <end position="266"/>
    </location>
</feature>
<feature type="transmembrane region" description="Helical" evidence="7">
    <location>
        <begin position="341"/>
        <end position="361"/>
    </location>
</feature>
<dbReference type="GO" id="GO:0016020">
    <property type="term" value="C:membrane"/>
    <property type="evidence" value="ECO:0007669"/>
    <property type="project" value="UniProtKB-SubCell"/>
</dbReference>
<keyword evidence="4 7" id="KW-1133">Transmembrane helix</keyword>
<feature type="transmembrane region" description="Helical" evidence="7">
    <location>
        <begin position="505"/>
        <end position="526"/>
    </location>
</feature>
<evidence type="ECO:0000256" key="2">
    <source>
        <dbReference type="ARBA" id="ARBA00005731"/>
    </source>
</evidence>
<evidence type="ECO:0000256" key="4">
    <source>
        <dbReference type="ARBA" id="ARBA00022989"/>
    </source>
</evidence>
<comment type="subcellular location">
    <subcellularLocation>
        <location evidence="1">Membrane</location>
        <topology evidence="1">Multi-pass membrane protein</topology>
    </subcellularLocation>
</comment>
<gene>
    <name evidence="8" type="ORF">NBR_LOCUS14444</name>
</gene>
<reference evidence="10" key="1">
    <citation type="submission" date="2017-02" db="UniProtKB">
        <authorList>
            <consortium name="WormBaseParasite"/>
        </authorList>
    </citation>
    <scope>IDENTIFICATION</scope>
</reference>
<dbReference type="Pfam" id="PF07857">
    <property type="entry name" value="TMEM144"/>
    <property type="match status" value="3"/>
</dbReference>
<keyword evidence="5 7" id="KW-0472">Membrane</keyword>
<accession>A0A0N4YCY3</accession>
<feature type="region of interest" description="Disordered" evidence="6">
    <location>
        <begin position="147"/>
        <end position="189"/>
    </location>
</feature>
<feature type="transmembrane region" description="Helical" evidence="7">
    <location>
        <begin position="468"/>
        <end position="493"/>
    </location>
</feature>
<dbReference type="STRING" id="27835.A0A0N4YCY3"/>
<reference evidence="8 9" key="2">
    <citation type="submission" date="2018-11" db="EMBL/GenBank/DDBJ databases">
        <authorList>
            <consortium name="Pathogen Informatics"/>
        </authorList>
    </citation>
    <scope>NUCLEOTIDE SEQUENCE [LARGE SCALE GENOMIC DNA]</scope>
</reference>
<dbReference type="PANTHER" id="PTHR16119:SF15">
    <property type="entry name" value="TRANSMEMBRANE PROTEIN 144 HOMOLOG"/>
    <property type="match status" value="1"/>
</dbReference>
<feature type="transmembrane region" description="Helical" evidence="7">
    <location>
        <begin position="381"/>
        <end position="401"/>
    </location>
</feature>
<evidence type="ECO:0000313" key="8">
    <source>
        <dbReference type="EMBL" id="VDL78033.1"/>
    </source>
</evidence>
<feature type="transmembrane region" description="Helical" evidence="7">
    <location>
        <begin position="34"/>
        <end position="60"/>
    </location>
</feature>
<evidence type="ECO:0000256" key="5">
    <source>
        <dbReference type="ARBA" id="ARBA00023136"/>
    </source>
</evidence>
<dbReference type="EMBL" id="UYSL01021368">
    <property type="protein sequence ID" value="VDL78033.1"/>
    <property type="molecule type" value="Genomic_DNA"/>
</dbReference>
<evidence type="ECO:0000256" key="7">
    <source>
        <dbReference type="SAM" id="Phobius"/>
    </source>
</evidence>
<keyword evidence="9" id="KW-1185">Reference proteome</keyword>
<dbReference type="InterPro" id="IPR010651">
    <property type="entry name" value="Sugar_transport"/>
</dbReference>
<comment type="similarity">
    <text evidence="2">Belongs to the TMEM144 family.</text>
</comment>
<feature type="transmembrane region" description="Helical" evidence="7">
    <location>
        <begin position="278"/>
        <end position="300"/>
    </location>
</feature>
<evidence type="ECO:0000313" key="9">
    <source>
        <dbReference type="Proteomes" id="UP000271162"/>
    </source>
</evidence>
<feature type="transmembrane region" description="Helical" evidence="7">
    <location>
        <begin position="121"/>
        <end position="140"/>
    </location>
</feature>